<sequence>MGEIQSEVYILSRDAEESARLNRQHDFLVEVYGNNLIHPSIPKENIQSVADIATGTGIWLRDAATVLGMQNRNPSSPYYLHGFDISSAQFQPVPTQTNAEIYLSLQNCLEPFPPEHHGRYDFVHVRLLIGALRKGEYELAIKNIFDILKPGGYFQWEEANADSITSDITPQPPSLTESRRLLLDYVEKSGLFTMPANYIKSEAKRIGFGNLHIEEYNTASRPHLRDWSRAWLTRLVRLLMPMAMIRLGKASEEDVAREMAEELMAEFERECAEATVGLTMEMVIGKKPERRGVCCK</sequence>
<evidence type="ECO:0000313" key="2">
    <source>
        <dbReference type="Proteomes" id="UP000094569"/>
    </source>
</evidence>
<dbReference type="CDD" id="cd02440">
    <property type="entry name" value="AdoMet_MTases"/>
    <property type="match status" value="1"/>
</dbReference>
<dbReference type="AlphaFoldDB" id="A0A1E3B3K0"/>
<dbReference type="Pfam" id="PF13489">
    <property type="entry name" value="Methyltransf_23"/>
    <property type="match status" value="1"/>
</dbReference>
<dbReference type="EMBL" id="JXNT01000019">
    <property type="protein sequence ID" value="ODM15016.1"/>
    <property type="molecule type" value="Genomic_DNA"/>
</dbReference>
<protein>
    <recommendedName>
        <fullName evidence="3">Methyltransferase domain-containing protein</fullName>
    </recommendedName>
</protein>
<dbReference type="Proteomes" id="UP000094569">
    <property type="component" value="Unassembled WGS sequence"/>
</dbReference>
<dbReference type="VEuPathDB" id="FungiDB:SI65_09511"/>
<dbReference type="OrthoDB" id="417697at2759"/>
<dbReference type="PANTHER" id="PTHR43591:SF50">
    <property type="entry name" value="METHYLTRANSFERASE DOMAIN-CONTAINING PROTEIN-RELATED"/>
    <property type="match status" value="1"/>
</dbReference>
<proteinExistence type="predicted"/>
<organism evidence="1 2">
    <name type="scientific">Aspergillus cristatus</name>
    <name type="common">Chinese Fuzhuan brick tea-fermentation fungus</name>
    <name type="synonym">Eurotium cristatum</name>
    <dbReference type="NCBI Taxonomy" id="573508"/>
    <lineage>
        <taxon>Eukaryota</taxon>
        <taxon>Fungi</taxon>
        <taxon>Dikarya</taxon>
        <taxon>Ascomycota</taxon>
        <taxon>Pezizomycotina</taxon>
        <taxon>Eurotiomycetes</taxon>
        <taxon>Eurotiomycetidae</taxon>
        <taxon>Eurotiales</taxon>
        <taxon>Aspergillaceae</taxon>
        <taxon>Aspergillus</taxon>
        <taxon>Aspergillus subgen. Aspergillus</taxon>
    </lineage>
</organism>
<evidence type="ECO:0000313" key="1">
    <source>
        <dbReference type="EMBL" id="ODM15016.1"/>
    </source>
</evidence>
<dbReference type="STRING" id="573508.A0A1E3B3K0"/>
<comment type="caution">
    <text evidence="1">The sequence shown here is derived from an EMBL/GenBank/DDBJ whole genome shotgun (WGS) entry which is preliminary data.</text>
</comment>
<evidence type="ECO:0008006" key="3">
    <source>
        <dbReference type="Google" id="ProtNLM"/>
    </source>
</evidence>
<gene>
    <name evidence="1" type="ORF">SI65_09511</name>
</gene>
<dbReference type="SUPFAM" id="SSF53335">
    <property type="entry name" value="S-adenosyl-L-methionine-dependent methyltransferases"/>
    <property type="match status" value="1"/>
</dbReference>
<accession>A0A1E3B3K0</accession>
<dbReference type="Gene3D" id="3.40.50.150">
    <property type="entry name" value="Vaccinia Virus protein VP39"/>
    <property type="match status" value="1"/>
</dbReference>
<dbReference type="PANTHER" id="PTHR43591">
    <property type="entry name" value="METHYLTRANSFERASE"/>
    <property type="match status" value="1"/>
</dbReference>
<keyword evidence="2" id="KW-1185">Reference proteome</keyword>
<reference evidence="1 2" key="1">
    <citation type="journal article" date="2016" name="BMC Genomics">
        <title>Comparative genomic and transcriptomic analyses of the Fuzhuan brick tea-fermentation fungus Aspergillus cristatus.</title>
        <authorList>
            <person name="Ge Y."/>
            <person name="Wang Y."/>
            <person name="Liu Y."/>
            <person name="Tan Y."/>
            <person name="Ren X."/>
            <person name="Zhang X."/>
            <person name="Hyde K.D."/>
            <person name="Liu Y."/>
            <person name="Liu Z."/>
        </authorList>
    </citation>
    <scope>NUCLEOTIDE SEQUENCE [LARGE SCALE GENOMIC DNA]</scope>
    <source>
        <strain evidence="1 2">GZAAS20.1005</strain>
    </source>
</reference>
<dbReference type="InterPro" id="IPR029063">
    <property type="entry name" value="SAM-dependent_MTases_sf"/>
</dbReference>
<name>A0A1E3B3K0_ASPCR</name>